<dbReference type="AlphaFoldDB" id="A0A914XYB9"/>
<reference evidence="3" key="1">
    <citation type="submission" date="2022-11" db="UniProtKB">
        <authorList>
            <consortium name="WormBaseParasite"/>
        </authorList>
    </citation>
    <scope>IDENTIFICATION</scope>
</reference>
<dbReference type="Pfam" id="PF00651">
    <property type="entry name" value="BTB"/>
    <property type="match status" value="1"/>
</dbReference>
<proteinExistence type="predicted"/>
<dbReference type="PANTHER" id="PTHR46672">
    <property type="entry name" value="OS08G0495500 PROTEIN-RELATED"/>
    <property type="match status" value="1"/>
</dbReference>
<dbReference type="InterPro" id="IPR011333">
    <property type="entry name" value="SKP1/BTB/POZ_sf"/>
</dbReference>
<dbReference type="InterPro" id="IPR044714">
    <property type="entry name" value="AtSIBP1-like"/>
</dbReference>
<dbReference type="CDD" id="cd18186">
    <property type="entry name" value="BTB_POZ_ZBTB_KLHL-like"/>
    <property type="match status" value="1"/>
</dbReference>
<dbReference type="WBParaSite" id="PSU_v2.g11953.t1">
    <property type="protein sequence ID" value="PSU_v2.g11953.t1"/>
    <property type="gene ID" value="PSU_v2.g11953"/>
</dbReference>
<sequence>MTIKIEAVLMVEKEMPKKIETFGDNCDALSLLLWNQEESKDFTIIAANGEEVTAHKNVLAVRSPVFARMFESDLKEAKENKVEIKDFSIEIVEAAIKLCYHYSLVTYVTFNDKMTLLQFFDKYDIQLLKKDLESNLISEIDESNCTEFLRDCLQEAKPVCDIDILDKDFVSYLINSAFCHVLE</sequence>
<evidence type="ECO:0000313" key="2">
    <source>
        <dbReference type="Proteomes" id="UP000887577"/>
    </source>
</evidence>
<dbReference type="Gene3D" id="3.30.710.10">
    <property type="entry name" value="Potassium Channel Kv1.1, Chain A"/>
    <property type="match status" value="1"/>
</dbReference>
<dbReference type="SUPFAM" id="SSF54695">
    <property type="entry name" value="POZ domain"/>
    <property type="match status" value="1"/>
</dbReference>
<protein>
    <submittedName>
        <fullName evidence="3">BTB domain-containing protein</fullName>
    </submittedName>
</protein>
<dbReference type="PANTHER" id="PTHR46672:SF1">
    <property type="entry name" value="OS08G0103600 PROTEIN"/>
    <property type="match status" value="1"/>
</dbReference>
<evidence type="ECO:0000259" key="1">
    <source>
        <dbReference type="PROSITE" id="PS50097"/>
    </source>
</evidence>
<feature type="domain" description="BTB" evidence="1">
    <location>
        <begin position="40"/>
        <end position="100"/>
    </location>
</feature>
<dbReference type="InterPro" id="IPR000210">
    <property type="entry name" value="BTB/POZ_dom"/>
</dbReference>
<dbReference type="PROSITE" id="PS50097">
    <property type="entry name" value="BTB"/>
    <property type="match status" value="1"/>
</dbReference>
<accession>A0A914XYB9</accession>
<name>A0A914XYB9_9BILA</name>
<dbReference type="SMART" id="SM00225">
    <property type="entry name" value="BTB"/>
    <property type="match status" value="1"/>
</dbReference>
<keyword evidence="2" id="KW-1185">Reference proteome</keyword>
<evidence type="ECO:0000313" key="3">
    <source>
        <dbReference type="WBParaSite" id="PSU_v2.g11953.t1"/>
    </source>
</evidence>
<organism evidence="2 3">
    <name type="scientific">Panagrolaimus superbus</name>
    <dbReference type="NCBI Taxonomy" id="310955"/>
    <lineage>
        <taxon>Eukaryota</taxon>
        <taxon>Metazoa</taxon>
        <taxon>Ecdysozoa</taxon>
        <taxon>Nematoda</taxon>
        <taxon>Chromadorea</taxon>
        <taxon>Rhabditida</taxon>
        <taxon>Tylenchina</taxon>
        <taxon>Panagrolaimomorpha</taxon>
        <taxon>Panagrolaimoidea</taxon>
        <taxon>Panagrolaimidae</taxon>
        <taxon>Panagrolaimus</taxon>
    </lineage>
</organism>
<dbReference type="Proteomes" id="UP000887577">
    <property type="component" value="Unplaced"/>
</dbReference>